<name>A0ABQ6KN72_ASPOZ</name>
<keyword evidence="1" id="KW-0732">Signal</keyword>
<protein>
    <submittedName>
        <fullName evidence="2">Unnamed protein product</fullName>
    </submittedName>
</protein>
<keyword evidence="3" id="KW-1185">Reference proteome</keyword>
<gene>
    <name evidence="2" type="ORF">Aory05_000549200</name>
</gene>
<comment type="caution">
    <text evidence="2">The sequence shown here is derived from an EMBL/GenBank/DDBJ whole genome shotgun (WGS) entry which is preliminary data.</text>
</comment>
<reference evidence="2" key="1">
    <citation type="submission" date="2023-04" db="EMBL/GenBank/DDBJ databases">
        <title>Aspergillus oryzae var. brunneus NBRC 4377.</title>
        <authorList>
            <person name="Ichikawa N."/>
            <person name="Sato H."/>
            <person name="Tonouchi N."/>
        </authorList>
    </citation>
    <scope>NUCLEOTIDE SEQUENCE</scope>
    <source>
        <strain evidence="2">NBRC 4377</strain>
    </source>
</reference>
<dbReference type="EMBL" id="BSYB01000020">
    <property type="protein sequence ID" value="GMG46690.1"/>
    <property type="molecule type" value="Genomic_DNA"/>
</dbReference>
<evidence type="ECO:0000256" key="1">
    <source>
        <dbReference type="SAM" id="SignalP"/>
    </source>
</evidence>
<organism evidence="2 3">
    <name type="scientific">Aspergillus oryzae var. brunneus</name>
    <dbReference type="NCBI Taxonomy" id="332754"/>
    <lineage>
        <taxon>Eukaryota</taxon>
        <taxon>Fungi</taxon>
        <taxon>Dikarya</taxon>
        <taxon>Ascomycota</taxon>
        <taxon>Pezizomycotina</taxon>
        <taxon>Eurotiomycetes</taxon>
        <taxon>Eurotiomycetidae</taxon>
        <taxon>Eurotiales</taxon>
        <taxon>Aspergillaceae</taxon>
        <taxon>Aspergillus</taxon>
        <taxon>Aspergillus subgen. Circumdati</taxon>
    </lineage>
</organism>
<accession>A0ABQ6KN72</accession>
<sequence length="249" mass="27756">MRYLFFIILVAFAALTTAVPAGSSITPPPPIEPVQLLSPQSSDVRRPWTRVRDWIIETVWGLPKPTSYRLPFNHLSHDQSAPSRVQARYGSDVVLRFRLRNDKEAEALEQATEILFLDVWASTSDFVDVRLAEEVVSLIILSVLLCKPSLPNVLPIDSLAVRPTARFSSHRLFPSHWQSTGADIHNLSNSTTHRTRGPTGISAFRPTVGSAWGPLFPGLSTTFRYCSMDAPHGLYVPIPCSHDQRGDFI</sequence>
<feature type="signal peptide" evidence="1">
    <location>
        <begin position="1"/>
        <end position="18"/>
    </location>
</feature>
<evidence type="ECO:0000313" key="2">
    <source>
        <dbReference type="EMBL" id="GMG46690.1"/>
    </source>
</evidence>
<feature type="chain" id="PRO_5046732620" evidence="1">
    <location>
        <begin position="19"/>
        <end position="249"/>
    </location>
</feature>
<dbReference type="Proteomes" id="UP001165189">
    <property type="component" value="Unassembled WGS sequence"/>
</dbReference>
<proteinExistence type="predicted"/>
<evidence type="ECO:0000313" key="3">
    <source>
        <dbReference type="Proteomes" id="UP001165189"/>
    </source>
</evidence>